<dbReference type="Proteomes" id="UP000515129">
    <property type="component" value="Chromosome 21"/>
</dbReference>
<evidence type="ECO:0000313" key="2">
    <source>
        <dbReference type="RefSeq" id="XP_026051879.1"/>
    </source>
</evidence>
<dbReference type="OrthoDB" id="10044445at2759"/>
<dbReference type="GeneID" id="113038578"/>
<proteinExistence type="predicted"/>
<dbReference type="AlphaFoldDB" id="A0A6P6IVW1"/>
<dbReference type="RefSeq" id="XP_026051879.1">
    <property type="nucleotide sequence ID" value="XM_026196094.1"/>
</dbReference>
<evidence type="ECO:0000313" key="3">
    <source>
        <dbReference type="RefSeq" id="XP_026051880.1"/>
    </source>
</evidence>
<dbReference type="KEGG" id="caua:113038578"/>
<name>A0A6P6IVW1_CARAU</name>
<accession>A0A6P6IVW1</accession>
<dbReference type="PANTHER" id="PTHR31912:SF34">
    <property type="entry name" value="NOTOCHORD-RELATED PROTEIN"/>
    <property type="match status" value="1"/>
</dbReference>
<dbReference type="RefSeq" id="XP_026051880.1">
    <property type="nucleotide sequence ID" value="XM_026196095.1"/>
</dbReference>
<keyword evidence="1" id="KW-1185">Reference proteome</keyword>
<protein>
    <submittedName>
        <fullName evidence="2 3">Uncharacterized protein LOC113038578 isoform X1</fullName>
    </submittedName>
</protein>
<dbReference type="PANTHER" id="PTHR31912">
    <property type="entry name" value="IP13529P"/>
    <property type="match status" value="1"/>
</dbReference>
<sequence>MPPKHRSTLHNIQLALLAKVTDIHKHGYAAVLAPLLRDVHILEQDGVFIERAGRNVKGTIFCVSADNLAAHGLSGFVESFKEGYVCRFCLATREQFKATEARQFSQRTKDSHDLHVQNLLESDTCSNHFGVKASCVLRDSLDYFHPITGFPPDVLHDLLEGIVPVELSLCIKTMIRMKYFTLEYLNQKIASFPYQHTDKVDRPHPIPKTFLSRGTIGGNGHENATLLRLLPLLVGSVVPEGDGAWTVLMELKEVVQLALCPSFTDETLDYFQSKISDHKQVLLQTFPEFNLRPKHHYVEHYPTMIKCFGPLVHVWTMRFEAKHRFFKRVVHDAQNFKNILKTMAVRHQHMMAYHLAAPSFFNPETQASSVDSVLVSALPEVAQLHIRRLTTSDTIYQTSKVTINGTDYVCGMFLSVGESGGLPRFCRVEHIYLVNSTISFLCSDCESWFSEHLGSYELSPSQTSLSIHLRSDLNDSVPLSAYEVEGSLLLTPKRFIQIKQASA</sequence>
<evidence type="ECO:0000313" key="1">
    <source>
        <dbReference type="Proteomes" id="UP000515129"/>
    </source>
</evidence>
<gene>
    <name evidence="2 3" type="primary">LOC113038578</name>
</gene>
<organism evidence="1 3">
    <name type="scientific">Carassius auratus</name>
    <name type="common">Goldfish</name>
    <dbReference type="NCBI Taxonomy" id="7957"/>
    <lineage>
        <taxon>Eukaryota</taxon>
        <taxon>Metazoa</taxon>
        <taxon>Chordata</taxon>
        <taxon>Craniata</taxon>
        <taxon>Vertebrata</taxon>
        <taxon>Euteleostomi</taxon>
        <taxon>Actinopterygii</taxon>
        <taxon>Neopterygii</taxon>
        <taxon>Teleostei</taxon>
        <taxon>Ostariophysi</taxon>
        <taxon>Cypriniformes</taxon>
        <taxon>Cyprinidae</taxon>
        <taxon>Cyprininae</taxon>
        <taxon>Carassius</taxon>
    </lineage>
</organism>
<reference evidence="2 3" key="1">
    <citation type="submission" date="2025-04" db="UniProtKB">
        <authorList>
            <consortium name="RefSeq"/>
        </authorList>
    </citation>
    <scope>IDENTIFICATION</scope>
    <source>
        <strain evidence="2 3">Wakin</strain>
        <tissue evidence="2 3">Muscle</tissue>
    </source>
</reference>